<name>A0A8S2YX10_9BILA</name>
<gene>
    <name evidence="1" type="ORF">SMN809_LOCUS38184</name>
</gene>
<organism evidence="1 2">
    <name type="scientific">Rotaria magnacalcarata</name>
    <dbReference type="NCBI Taxonomy" id="392030"/>
    <lineage>
        <taxon>Eukaryota</taxon>
        <taxon>Metazoa</taxon>
        <taxon>Spiralia</taxon>
        <taxon>Gnathifera</taxon>
        <taxon>Rotifera</taxon>
        <taxon>Eurotatoria</taxon>
        <taxon>Bdelloidea</taxon>
        <taxon>Philodinida</taxon>
        <taxon>Philodinidae</taxon>
        <taxon>Rotaria</taxon>
    </lineage>
</organism>
<dbReference type="EMBL" id="CAJOBI010099016">
    <property type="protein sequence ID" value="CAF4578852.1"/>
    <property type="molecule type" value="Genomic_DNA"/>
</dbReference>
<dbReference type="Proteomes" id="UP000676336">
    <property type="component" value="Unassembled WGS sequence"/>
</dbReference>
<evidence type="ECO:0000313" key="1">
    <source>
        <dbReference type="EMBL" id="CAF4578852.1"/>
    </source>
</evidence>
<accession>A0A8S2YX10</accession>
<evidence type="ECO:0000313" key="2">
    <source>
        <dbReference type="Proteomes" id="UP000676336"/>
    </source>
</evidence>
<proteinExistence type="predicted"/>
<dbReference type="AlphaFoldDB" id="A0A8S2YX10"/>
<feature type="non-terminal residue" evidence="1">
    <location>
        <position position="41"/>
    </location>
</feature>
<sequence length="41" mass="4156">MCLTAVWSSNATLITGSTALAGSTATFVSSPYGVSFDGYGY</sequence>
<reference evidence="1" key="1">
    <citation type="submission" date="2021-02" db="EMBL/GenBank/DDBJ databases">
        <authorList>
            <person name="Nowell W R."/>
        </authorList>
    </citation>
    <scope>NUCLEOTIDE SEQUENCE</scope>
</reference>
<comment type="caution">
    <text evidence="1">The sequence shown here is derived from an EMBL/GenBank/DDBJ whole genome shotgun (WGS) entry which is preliminary data.</text>
</comment>
<protein>
    <submittedName>
        <fullName evidence="1">Uncharacterized protein</fullName>
    </submittedName>
</protein>